<dbReference type="Proteomes" id="UP000028006">
    <property type="component" value="Unassembled WGS sequence"/>
</dbReference>
<keyword evidence="2" id="KW-1185">Reference proteome</keyword>
<dbReference type="AlphaFoldDB" id="A0A081MZJ6"/>
<protein>
    <recommendedName>
        <fullName evidence="3">Methyltransferase FkbM domain-containing protein</fullName>
    </recommendedName>
</protein>
<reference evidence="1 2" key="1">
    <citation type="submission" date="2014-06" db="EMBL/GenBank/DDBJ databases">
        <title>Whole Genome Sequences of Three Symbiotic Endozoicomonas Bacteria.</title>
        <authorList>
            <person name="Neave M.J."/>
            <person name="Apprill A."/>
            <person name="Voolstra C.R."/>
        </authorList>
    </citation>
    <scope>NUCLEOTIDE SEQUENCE [LARGE SCALE GENOMIC DNA]</scope>
    <source>
        <strain evidence="1 2">LMG 24815</strain>
    </source>
</reference>
<dbReference type="RefSeq" id="WP_034879381.1">
    <property type="nucleotide sequence ID" value="NZ_JOKG01000006.1"/>
</dbReference>
<dbReference type="SUPFAM" id="SSF53335">
    <property type="entry name" value="S-adenosyl-L-methionine-dependent methyltransferases"/>
    <property type="match status" value="1"/>
</dbReference>
<evidence type="ECO:0008006" key="3">
    <source>
        <dbReference type="Google" id="ProtNLM"/>
    </source>
</evidence>
<dbReference type="Gene3D" id="3.40.50.150">
    <property type="entry name" value="Vaccinia Virus protein VP39"/>
    <property type="match status" value="1"/>
</dbReference>
<gene>
    <name evidence="1" type="ORF">GZ77_24150</name>
</gene>
<organism evidence="1 2">
    <name type="scientific">Endozoicomonas montiporae</name>
    <dbReference type="NCBI Taxonomy" id="1027273"/>
    <lineage>
        <taxon>Bacteria</taxon>
        <taxon>Pseudomonadati</taxon>
        <taxon>Pseudomonadota</taxon>
        <taxon>Gammaproteobacteria</taxon>
        <taxon>Oceanospirillales</taxon>
        <taxon>Endozoicomonadaceae</taxon>
        <taxon>Endozoicomonas</taxon>
    </lineage>
</organism>
<evidence type="ECO:0000313" key="1">
    <source>
        <dbReference type="EMBL" id="KEQ11619.1"/>
    </source>
</evidence>
<dbReference type="EMBL" id="JOKG01000006">
    <property type="protein sequence ID" value="KEQ11619.1"/>
    <property type="molecule type" value="Genomic_DNA"/>
</dbReference>
<evidence type="ECO:0000313" key="2">
    <source>
        <dbReference type="Proteomes" id="UP000028006"/>
    </source>
</evidence>
<dbReference type="InterPro" id="IPR029063">
    <property type="entry name" value="SAM-dependent_MTases_sf"/>
</dbReference>
<accession>A0A081MZJ6</accession>
<sequence length="242" mass="27604">MKKYFLDVGGHKGETLEEVLKPKYLFDEVHCFEPIAECCDYIREKFSPYIESGKLFVQQFGLADFDGEQLLYGDKEGGASLFSDKVDIDTSLTASCTFINASTFIEEHVSDGDLTIMKLNCEGGEALILKSLLDSGSINKLSNIMVDFDIRKIPSRSRDENELVQKMTDIGYKSYTTPKDSMIGLTHQDRINFWLSNLPFAEQFMQVSTDQKLLSLLPFSLRRKIQKTKKRHQKRQLAKNVS</sequence>
<proteinExistence type="predicted"/>
<comment type="caution">
    <text evidence="1">The sequence shown here is derived from an EMBL/GenBank/DDBJ whole genome shotgun (WGS) entry which is preliminary data.</text>
</comment>
<name>A0A081MZJ6_9GAMM</name>